<accession>A0A915E2X6</accession>
<evidence type="ECO:0000313" key="1">
    <source>
        <dbReference type="Proteomes" id="UP000887574"/>
    </source>
</evidence>
<evidence type="ECO:0000313" key="2">
    <source>
        <dbReference type="WBParaSite" id="jg25912"/>
    </source>
</evidence>
<proteinExistence type="predicted"/>
<dbReference type="WBParaSite" id="jg25912">
    <property type="protein sequence ID" value="jg25912"/>
    <property type="gene ID" value="jg25912"/>
</dbReference>
<dbReference type="Proteomes" id="UP000887574">
    <property type="component" value="Unplaced"/>
</dbReference>
<protein>
    <submittedName>
        <fullName evidence="2">Uncharacterized protein</fullName>
    </submittedName>
</protein>
<sequence length="137" mass="16036">MQLQVEQPKKRGAAREWIKECKKIFRYFEKECKSKEDTDQWMDENNGLWIHDCKRSTVKFADIVYYCDHSGRNRPGNFNCTAAMRMRYAKDLTATSMAFIQTSGEHDHDRLKDTNLSSPVKISIKNKEDCKSNSTET</sequence>
<reference evidence="2" key="1">
    <citation type="submission" date="2022-11" db="UniProtKB">
        <authorList>
            <consortium name="WormBaseParasite"/>
        </authorList>
    </citation>
    <scope>IDENTIFICATION</scope>
</reference>
<name>A0A915E2X6_9BILA</name>
<dbReference type="AlphaFoldDB" id="A0A915E2X6"/>
<organism evidence="1 2">
    <name type="scientific">Ditylenchus dipsaci</name>
    <dbReference type="NCBI Taxonomy" id="166011"/>
    <lineage>
        <taxon>Eukaryota</taxon>
        <taxon>Metazoa</taxon>
        <taxon>Ecdysozoa</taxon>
        <taxon>Nematoda</taxon>
        <taxon>Chromadorea</taxon>
        <taxon>Rhabditida</taxon>
        <taxon>Tylenchina</taxon>
        <taxon>Tylenchomorpha</taxon>
        <taxon>Sphaerularioidea</taxon>
        <taxon>Anguinidae</taxon>
        <taxon>Anguininae</taxon>
        <taxon>Ditylenchus</taxon>
    </lineage>
</organism>
<keyword evidence="1" id="KW-1185">Reference proteome</keyword>